<evidence type="ECO:0000256" key="3">
    <source>
        <dbReference type="ARBA" id="ARBA00022692"/>
    </source>
</evidence>
<dbReference type="CDD" id="cd06581">
    <property type="entry name" value="TM_PBP1_LivM_like"/>
    <property type="match status" value="1"/>
</dbReference>
<gene>
    <name evidence="7" type="ORF">H1W37_04865</name>
</gene>
<organism evidence="7 8">
    <name type="scientific">Stappia taiwanensis</name>
    <dbReference type="NCBI Taxonomy" id="992267"/>
    <lineage>
        <taxon>Bacteria</taxon>
        <taxon>Pseudomonadati</taxon>
        <taxon>Pseudomonadota</taxon>
        <taxon>Alphaproteobacteria</taxon>
        <taxon>Hyphomicrobiales</taxon>
        <taxon>Stappiaceae</taxon>
        <taxon>Stappia</taxon>
    </lineage>
</organism>
<dbReference type="InterPro" id="IPR043428">
    <property type="entry name" value="LivM-like"/>
</dbReference>
<feature type="transmembrane region" description="Helical" evidence="6">
    <location>
        <begin position="217"/>
        <end position="238"/>
    </location>
</feature>
<reference evidence="7 8" key="1">
    <citation type="submission" date="2020-07" db="EMBL/GenBank/DDBJ databases">
        <authorList>
            <person name="Li M."/>
        </authorList>
    </citation>
    <scope>NUCLEOTIDE SEQUENCE [LARGE SCALE GENOMIC DNA]</scope>
    <source>
        <strain evidence="7 8">DSM 23284</strain>
    </source>
</reference>
<keyword evidence="8" id="KW-1185">Reference proteome</keyword>
<dbReference type="GO" id="GO:0005886">
    <property type="term" value="C:plasma membrane"/>
    <property type="evidence" value="ECO:0007669"/>
    <property type="project" value="UniProtKB-SubCell"/>
</dbReference>
<protein>
    <submittedName>
        <fullName evidence="7">Branched-chain amino acid ABC transporter permease</fullName>
    </submittedName>
</protein>
<accession>A0A838XPI5</accession>
<sequence>MTLMTGSTSSHRPSRTDLAAVVVFAAFALLPAAAAAMGDTFIVFFTIRVMVFAIAAVSLSLILGQGAMVSFGHAAYLGLGAYAVGILAEHGIWDVTVSLPVVLLTCGLFAAITGAISLKTRGVYFIMITLAFGQMAYYTATSLSAYGGDDGLTMWGRTEVFGFAPLGDRTTFYYVVLACLLGVYLLARMIVASRFGRVLKGAKQSEMRLRAVGIDPYPYRLAAYVIAGMMAGLAGALLANAAEFVSPAYMSWHRSGELIVMVVLGGLGSLLGAIVGAASFLVLEELLSHITEHWRLLFGPFLILVVLFGRGGITGLLGKGGRND</sequence>
<keyword evidence="4 6" id="KW-1133">Transmembrane helix</keyword>
<dbReference type="GO" id="GO:0015658">
    <property type="term" value="F:branched-chain amino acid transmembrane transporter activity"/>
    <property type="evidence" value="ECO:0007669"/>
    <property type="project" value="InterPro"/>
</dbReference>
<dbReference type="Proteomes" id="UP000559404">
    <property type="component" value="Unassembled WGS sequence"/>
</dbReference>
<feature type="transmembrane region" description="Helical" evidence="6">
    <location>
        <begin position="99"/>
        <end position="116"/>
    </location>
</feature>
<keyword evidence="5 6" id="KW-0472">Membrane</keyword>
<evidence type="ECO:0000313" key="7">
    <source>
        <dbReference type="EMBL" id="MBA4610971.1"/>
    </source>
</evidence>
<evidence type="ECO:0000256" key="4">
    <source>
        <dbReference type="ARBA" id="ARBA00022989"/>
    </source>
</evidence>
<keyword evidence="2" id="KW-1003">Cell membrane</keyword>
<evidence type="ECO:0000313" key="8">
    <source>
        <dbReference type="Proteomes" id="UP000559404"/>
    </source>
</evidence>
<proteinExistence type="predicted"/>
<name>A0A838XPI5_9HYPH</name>
<feature type="transmembrane region" description="Helical" evidence="6">
    <location>
        <begin position="172"/>
        <end position="196"/>
    </location>
</feature>
<feature type="transmembrane region" description="Helical" evidence="6">
    <location>
        <begin position="75"/>
        <end position="93"/>
    </location>
</feature>
<evidence type="ECO:0000256" key="6">
    <source>
        <dbReference type="SAM" id="Phobius"/>
    </source>
</evidence>
<reference evidence="7 8" key="2">
    <citation type="submission" date="2020-08" db="EMBL/GenBank/DDBJ databases">
        <title>Stappia taiwanensis sp. nov., isolated from a coastal thermal spring.</title>
        <authorList>
            <person name="Kampfer P."/>
        </authorList>
    </citation>
    <scope>NUCLEOTIDE SEQUENCE [LARGE SCALE GENOMIC DNA]</scope>
    <source>
        <strain evidence="7 8">DSM 23284</strain>
    </source>
</reference>
<feature type="transmembrane region" description="Helical" evidence="6">
    <location>
        <begin position="45"/>
        <end position="63"/>
    </location>
</feature>
<dbReference type="InterPro" id="IPR001851">
    <property type="entry name" value="ABC_transp_permease"/>
</dbReference>
<keyword evidence="3 6" id="KW-0812">Transmembrane</keyword>
<feature type="transmembrane region" description="Helical" evidence="6">
    <location>
        <begin position="258"/>
        <end position="283"/>
    </location>
</feature>
<feature type="transmembrane region" description="Helical" evidence="6">
    <location>
        <begin position="295"/>
        <end position="318"/>
    </location>
</feature>
<comment type="caution">
    <text evidence="7">The sequence shown here is derived from an EMBL/GenBank/DDBJ whole genome shotgun (WGS) entry which is preliminary data.</text>
</comment>
<evidence type="ECO:0000256" key="5">
    <source>
        <dbReference type="ARBA" id="ARBA00023136"/>
    </source>
</evidence>
<dbReference type="PANTHER" id="PTHR30482">
    <property type="entry name" value="HIGH-AFFINITY BRANCHED-CHAIN AMINO ACID TRANSPORT SYSTEM PERMEASE"/>
    <property type="match status" value="1"/>
</dbReference>
<evidence type="ECO:0000256" key="1">
    <source>
        <dbReference type="ARBA" id="ARBA00004651"/>
    </source>
</evidence>
<feature type="transmembrane region" description="Helical" evidence="6">
    <location>
        <begin position="123"/>
        <end position="140"/>
    </location>
</feature>
<dbReference type="AlphaFoldDB" id="A0A838XPI5"/>
<dbReference type="EMBL" id="JACEON010000003">
    <property type="protein sequence ID" value="MBA4610971.1"/>
    <property type="molecule type" value="Genomic_DNA"/>
</dbReference>
<dbReference type="Pfam" id="PF02653">
    <property type="entry name" value="BPD_transp_2"/>
    <property type="match status" value="1"/>
</dbReference>
<comment type="subcellular location">
    <subcellularLocation>
        <location evidence="1">Cell membrane</location>
        <topology evidence="1">Multi-pass membrane protein</topology>
    </subcellularLocation>
</comment>
<dbReference type="PANTHER" id="PTHR30482:SF17">
    <property type="entry name" value="ABC TRANSPORTER ATP-BINDING PROTEIN"/>
    <property type="match status" value="1"/>
</dbReference>
<evidence type="ECO:0000256" key="2">
    <source>
        <dbReference type="ARBA" id="ARBA00022475"/>
    </source>
</evidence>